<feature type="domain" description="Dynamin-type G" evidence="13">
    <location>
        <begin position="90"/>
        <end position="341"/>
    </location>
</feature>
<evidence type="ECO:0000256" key="5">
    <source>
        <dbReference type="ARBA" id="ARBA00022801"/>
    </source>
</evidence>
<feature type="compositionally biased region" description="Polar residues" evidence="12">
    <location>
        <begin position="1"/>
        <end position="15"/>
    </location>
</feature>
<evidence type="ECO:0000256" key="3">
    <source>
        <dbReference type="ARBA" id="ARBA00022741"/>
    </source>
</evidence>
<gene>
    <name evidence="14" type="primary">fzo-1</name>
    <name evidence="14" type="ORF">Tcan_14313</name>
</gene>
<keyword evidence="6" id="KW-1133">Transmembrane helix</keyword>
<dbReference type="FunFam" id="3.40.50.300:FF:000214">
    <property type="entry name" value="Mitofusin 2"/>
    <property type="match status" value="1"/>
</dbReference>
<evidence type="ECO:0000256" key="4">
    <source>
        <dbReference type="ARBA" id="ARBA00022787"/>
    </source>
</evidence>
<dbReference type="SUPFAM" id="SSF52540">
    <property type="entry name" value="P-loop containing nucleoside triphosphate hydrolases"/>
    <property type="match status" value="1"/>
</dbReference>
<comment type="subcellular location">
    <subcellularLocation>
        <location evidence="1">Mitochondrion outer membrane</location>
        <topology evidence="1">Multi-pass membrane protein</topology>
    </subcellularLocation>
</comment>
<dbReference type="InterPro" id="IPR045063">
    <property type="entry name" value="Dynamin_N"/>
</dbReference>
<dbReference type="STRING" id="6265.A0A0B2UUS7"/>
<dbReference type="OMA" id="YRINCES"/>
<keyword evidence="15" id="KW-1185">Reference proteome</keyword>
<feature type="region of interest" description="Disordered" evidence="12">
    <location>
        <begin position="1"/>
        <end position="26"/>
    </location>
</feature>
<keyword evidence="2 14" id="KW-0812">Transmembrane</keyword>
<evidence type="ECO:0000256" key="1">
    <source>
        <dbReference type="ARBA" id="ARBA00004374"/>
    </source>
</evidence>
<keyword evidence="7" id="KW-0175">Coiled coil</keyword>
<evidence type="ECO:0000256" key="11">
    <source>
        <dbReference type="ARBA" id="ARBA00048548"/>
    </source>
</evidence>
<dbReference type="GO" id="GO:0003924">
    <property type="term" value="F:GTPase activity"/>
    <property type="evidence" value="ECO:0007669"/>
    <property type="project" value="InterPro"/>
</dbReference>
<evidence type="ECO:0000259" key="13">
    <source>
        <dbReference type="PROSITE" id="PS51718"/>
    </source>
</evidence>
<comment type="catalytic activity">
    <reaction evidence="11">
        <text>GTP + H2O = GDP + phosphate + H(+)</text>
        <dbReference type="Rhea" id="RHEA:19669"/>
        <dbReference type="ChEBI" id="CHEBI:15377"/>
        <dbReference type="ChEBI" id="CHEBI:15378"/>
        <dbReference type="ChEBI" id="CHEBI:37565"/>
        <dbReference type="ChEBI" id="CHEBI:43474"/>
        <dbReference type="ChEBI" id="CHEBI:58189"/>
    </reaction>
</comment>
<dbReference type="InterPro" id="IPR027094">
    <property type="entry name" value="Mitofusin_fam"/>
</dbReference>
<dbReference type="InterPro" id="IPR027417">
    <property type="entry name" value="P-loop_NTPase"/>
</dbReference>
<dbReference type="EMBL" id="JPKZ01003190">
    <property type="protein sequence ID" value="KHN72807.1"/>
    <property type="molecule type" value="Genomic_DNA"/>
</dbReference>
<dbReference type="OrthoDB" id="6256226at2759"/>
<dbReference type="CDD" id="cd09912">
    <property type="entry name" value="DLP_2"/>
    <property type="match status" value="1"/>
</dbReference>
<dbReference type="SUPFAM" id="SSF111479">
    <property type="entry name" value="Fzo-like conserved region"/>
    <property type="match status" value="1"/>
</dbReference>
<keyword evidence="3" id="KW-0547">Nucleotide-binding</keyword>
<dbReference type="GO" id="GO:0008053">
    <property type="term" value="P:mitochondrial fusion"/>
    <property type="evidence" value="ECO:0007669"/>
    <property type="project" value="InterPro"/>
</dbReference>
<reference evidence="14 15" key="1">
    <citation type="submission" date="2014-11" db="EMBL/GenBank/DDBJ databases">
        <title>Genetic blueprint of the zoonotic pathogen Toxocara canis.</title>
        <authorList>
            <person name="Zhu X.-Q."/>
            <person name="Korhonen P.K."/>
            <person name="Cai H."/>
            <person name="Young N.D."/>
            <person name="Nejsum P."/>
            <person name="von Samson-Himmelstjerna G."/>
            <person name="Boag P.R."/>
            <person name="Tan P."/>
            <person name="Li Q."/>
            <person name="Min J."/>
            <person name="Yang Y."/>
            <person name="Wang X."/>
            <person name="Fang X."/>
            <person name="Hall R.S."/>
            <person name="Hofmann A."/>
            <person name="Sternberg P.W."/>
            <person name="Jex A.R."/>
            <person name="Gasser R.B."/>
        </authorList>
    </citation>
    <scope>NUCLEOTIDE SEQUENCE [LARGE SCALE GENOMIC DNA]</scope>
    <source>
        <strain evidence="14">PN_DK_2014</strain>
    </source>
</reference>
<evidence type="ECO:0000256" key="9">
    <source>
        <dbReference type="ARBA" id="ARBA00023134"/>
    </source>
</evidence>
<evidence type="ECO:0000256" key="10">
    <source>
        <dbReference type="ARBA" id="ARBA00023136"/>
    </source>
</evidence>
<evidence type="ECO:0000313" key="14">
    <source>
        <dbReference type="EMBL" id="KHN72807.1"/>
    </source>
</evidence>
<evidence type="ECO:0000256" key="8">
    <source>
        <dbReference type="ARBA" id="ARBA00023128"/>
    </source>
</evidence>
<dbReference type="Pfam" id="PF00350">
    <property type="entry name" value="Dynamin_N"/>
    <property type="match status" value="1"/>
</dbReference>
<evidence type="ECO:0000256" key="12">
    <source>
        <dbReference type="SAM" id="MobiDB-lite"/>
    </source>
</evidence>
<keyword evidence="8" id="KW-0496">Mitochondrion</keyword>
<organism evidence="14 15">
    <name type="scientific">Toxocara canis</name>
    <name type="common">Canine roundworm</name>
    <dbReference type="NCBI Taxonomy" id="6265"/>
    <lineage>
        <taxon>Eukaryota</taxon>
        <taxon>Metazoa</taxon>
        <taxon>Ecdysozoa</taxon>
        <taxon>Nematoda</taxon>
        <taxon>Chromadorea</taxon>
        <taxon>Rhabditida</taxon>
        <taxon>Spirurina</taxon>
        <taxon>Ascaridomorpha</taxon>
        <taxon>Ascaridoidea</taxon>
        <taxon>Toxocaridae</taxon>
        <taxon>Toxocara</taxon>
    </lineage>
</organism>
<protein>
    <submittedName>
        <fullName evidence="14">Transmembrane GTPase fzo-1</fullName>
    </submittedName>
</protein>
<proteinExistence type="predicted"/>
<dbReference type="InterPro" id="IPR030381">
    <property type="entry name" value="G_DYNAMIN_dom"/>
</dbReference>
<dbReference type="AlphaFoldDB" id="A0A0B2UUS7"/>
<accession>A0A0B2UUS7</accession>
<name>A0A0B2UUS7_TOXCA</name>
<evidence type="ECO:0000256" key="6">
    <source>
        <dbReference type="ARBA" id="ARBA00022989"/>
    </source>
</evidence>
<evidence type="ECO:0000256" key="2">
    <source>
        <dbReference type="ARBA" id="ARBA00022692"/>
    </source>
</evidence>
<dbReference type="Proteomes" id="UP000031036">
    <property type="component" value="Unassembled WGS sequence"/>
</dbReference>
<dbReference type="SMR" id="A0A0B2UUS7"/>
<dbReference type="GO" id="GO:0005741">
    <property type="term" value="C:mitochondrial outer membrane"/>
    <property type="evidence" value="ECO:0007669"/>
    <property type="project" value="UniProtKB-SubCell"/>
</dbReference>
<dbReference type="PANTHER" id="PTHR10465">
    <property type="entry name" value="TRANSMEMBRANE GTPASE FZO1"/>
    <property type="match status" value="1"/>
</dbReference>
<feature type="region of interest" description="Disordered" evidence="12">
    <location>
        <begin position="579"/>
        <end position="606"/>
    </location>
</feature>
<evidence type="ECO:0000313" key="15">
    <source>
        <dbReference type="Proteomes" id="UP000031036"/>
    </source>
</evidence>
<dbReference type="InterPro" id="IPR006884">
    <property type="entry name" value="Fzo/mitofusin_HR2"/>
</dbReference>
<comment type="caution">
    <text evidence="14">The sequence shown here is derived from an EMBL/GenBank/DDBJ whole genome shotgun (WGS) entry which is preliminary data.</text>
</comment>
<keyword evidence="5" id="KW-0378">Hydrolase</keyword>
<dbReference type="GO" id="GO:0005525">
    <property type="term" value="F:GTP binding"/>
    <property type="evidence" value="ECO:0007669"/>
    <property type="project" value="UniProtKB-KW"/>
</dbReference>
<dbReference type="PANTHER" id="PTHR10465:SF3">
    <property type="entry name" value="TRANSMEMBRANE GTPASE MARF-RELATED"/>
    <property type="match status" value="1"/>
</dbReference>
<keyword evidence="9" id="KW-0342">GTP-binding</keyword>
<sequence length="802" mass="91051">MSGNLPNFQVASSDTRSGKISRRNGSEPLKRFTEAKKAIGDVYSDLEGYVNDLSSFYREVINGQNIVPDEQIREVERFMDSIKTIKEIFHRDNMKVVFFGRTSNGKSSVINAMLHSKVLPQGMGHTTCCFLQVEGGSENEKYLVCEDSPRHHDISELERLGHAMSANNATLQSMGQDSLVRVFYPKSASRLLQNDVVILDSPGVDLSPEFDSWIDKHCLDADVFVLVCNAEATLTQAEKSFFHRVSSKLSKPNIFILNNRWDASAAEGEHMQQVRDQHMARFKQFLVDELKVCNEMDAKNRIFFISAREMLDARLKQKGLIDKAYQMDGHQYRALEFANFETQFEQIISKSAIITKFEAHERRAREIISAMRANLEIVQNAAAKKRHSLEEEFIAREETFKQCLNNWKQFERSVISESQRLRAEVHLKVSADFHEEIYRLEAIIDKFDFKFVDEPKFIQEYKRALADFVDKTLSEDLEARCTGGLMQRIWNLENDMFQHVYRILTEPYTRKLEEIWRYRAPFRFSICVNCPSLVEDFQEDLEFRFSFGLTALVRRFIAYRSGQPITAIGTRNFVSALTSPPAGGDGSSEGEKQKSRSQGDLTALATGTASSEENAVVAQVVLTSASYIANGGLGLIIVGGLVYRTLGWRVIAAGALAYGGLYALERWRWNSGAKEQHLKDQFRYHLATRMRSVAAAHTAHCESQVIREMEQVYGGLKATVGGVHQEMKNELDGVHQKIGKIEAIIKGLNTIKGKTAFLNTDLDRFEKEFLKADSPVLGKTAFLNTDLDRFEKEFLKADSPVL</sequence>
<evidence type="ECO:0000256" key="7">
    <source>
        <dbReference type="ARBA" id="ARBA00023054"/>
    </source>
</evidence>
<keyword evidence="4" id="KW-1000">Mitochondrion outer membrane</keyword>
<dbReference type="Gene3D" id="3.40.50.300">
    <property type="entry name" value="P-loop containing nucleotide triphosphate hydrolases"/>
    <property type="match status" value="1"/>
</dbReference>
<keyword evidence="10" id="KW-0472">Membrane</keyword>
<feature type="compositionally biased region" description="Polar residues" evidence="12">
    <location>
        <begin position="596"/>
        <end position="606"/>
    </location>
</feature>
<dbReference type="Pfam" id="PF04799">
    <property type="entry name" value="Fzo_mitofusin"/>
    <property type="match status" value="1"/>
</dbReference>
<dbReference type="PROSITE" id="PS51718">
    <property type="entry name" value="G_DYNAMIN_2"/>
    <property type="match status" value="1"/>
</dbReference>
<dbReference type="GO" id="GO:0051646">
    <property type="term" value="P:mitochondrion localization"/>
    <property type="evidence" value="ECO:0007669"/>
    <property type="project" value="TreeGrafter"/>
</dbReference>